<dbReference type="STRING" id="1920490.GCA_001895925_05113"/>
<evidence type="ECO:0000313" key="2">
    <source>
        <dbReference type="EMBL" id="PSB17985.1"/>
    </source>
</evidence>
<evidence type="ECO:0000256" key="1">
    <source>
        <dbReference type="SAM" id="Phobius"/>
    </source>
</evidence>
<feature type="transmembrane region" description="Helical" evidence="1">
    <location>
        <begin position="16"/>
        <end position="38"/>
    </location>
</feature>
<dbReference type="InterPro" id="IPR012902">
    <property type="entry name" value="N_methyl_site"/>
</dbReference>
<dbReference type="NCBIfam" id="TIGR02532">
    <property type="entry name" value="IV_pilin_GFxxxE"/>
    <property type="match status" value="1"/>
</dbReference>
<dbReference type="PROSITE" id="PS00409">
    <property type="entry name" value="PROKAR_NTER_METHYL"/>
    <property type="match status" value="1"/>
</dbReference>
<proteinExistence type="predicted"/>
<sequence length="175" mass="19220">MNSHIHRFSRAKGFTLIELLVVLIIVGILFAIAAPSWISFLNHQRLNTAQSQVFDILRQAQTTAKLKGVDQQVSLQSKGGRVEWAIHPATLTASDSLPWNSLGEGVQLNEETTLLKSNEIYRVRFSHYGEVKGSLGRVTLSAPNSQVKRCVIVSTLLGAMRTGENRPGRAGNPCD</sequence>
<keyword evidence="1" id="KW-1133">Transmembrane helix</keyword>
<dbReference type="InterPro" id="IPR045584">
    <property type="entry name" value="Pilin-like"/>
</dbReference>
<reference evidence="2 3" key="1">
    <citation type="submission" date="2018-02" db="EMBL/GenBank/DDBJ databases">
        <authorList>
            <person name="Cohen D.B."/>
            <person name="Kent A.D."/>
        </authorList>
    </citation>
    <scope>NUCLEOTIDE SEQUENCE [LARGE SCALE GENOMIC DNA]</scope>
    <source>
        <strain evidence="2 3">ULC007</strain>
    </source>
</reference>
<dbReference type="EMBL" id="PVWG01000021">
    <property type="protein sequence ID" value="PSB17985.1"/>
    <property type="molecule type" value="Genomic_DNA"/>
</dbReference>
<accession>A0A2T1DBX8</accession>
<dbReference type="SUPFAM" id="SSF54523">
    <property type="entry name" value="Pili subunits"/>
    <property type="match status" value="1"/>
</dbReference>
<dbReference type="Gene3D" id="3.30.700.10">
    <property type="entry name" value="Glycoprotein, Type 4 Pilin"/>
    <property type="match status" value="1"/>
</dbReference>
<dbReference type="AlphaFoldDB" id="A0A2T1DBX8"/>
<dbReference type="Pfam" id="PF07963">
    <property type="entry name" value="N_methyl"/>
    <property type="match status" value="1"/>
</dbReference>
<organism evidence="2 3">
    <name type="scientific">Phormidesmis priestleyi ULC007</name>
    <dbReference type="NCBI Taxonomy" id="1920490"/>
    <lineage>
        <taxon>Bacteria</taxon>
        <taxon>Bacillati</taxon>
        <taxon>Cyanobacteriota</taxon>
        <taxon>Cyanophyceae</taxon>
        <taxon>Leptolyngbyales</taxon>
        <taxon>Leptolyngbyaceae</taxon>
        <taxon>Phormidesmis</taxon>
    </lineage>
</organism>
<evidence type="ECO:0000313" key="3">
    <source>
        <dbReference type="Proteomes" id="UP000238634"/>
    </source>
</evidence>
<dbReference type="Proteomes" id="UP000238634">
    <property type="component" value="Unassembled WGS sequence"/>
</dbReference>
<keyword evidence="1" id="KW-0472">Membrane</keyword>
<protein>
    <submittedName>
        <fullName evidence="2">Prepilin-type N-terminal cleavage/methylation domain-containing protein</fullName>
    </submittedName>
</protein>
<gene>
    <name evidence="2" type="ORF">C7B65_16660</name>
</gene>
<dbReference type="RefSeq" id="WP_073073484.1">
    <property type="nucleotide sequence ID" value="NZ_MPPI01000023.1"/>
</dbReference>
<keyword evidence="3" id="KW-1185">Reference proteome</keyword>
<comment type="caution">
    <text evidence="2">The sequence shown here is derived from an EMBL/GenBank/DDBJ whole genome shotgun (WGS) entry which is preliminary data.</text>
</comment>
<name>A0A2T1DBX8_9CYAN</name>
<reference evidence="2 3" key="2">
    <citation type="submission" date="2018-03" db="EMBL/GenBank/DDBJ databases">
        <title>The ancient ancestry and fast evolution of plastids.</title>
        <authorList>
            <person name="Moore K.R."/>
            <person name="Magnabosco C."/>
            <person name="Momper L."/>
            <person name="Gold D.A."/>
            <person name="Bosak T."/>
            <person name="Fournier G.P."/>
        </authorList>
    </citation>
    <scope>NUCLEOTIDE SEQUENCE [LARGE SCALE GENOMIC DNA]</scope>
    <source>
        <strain evidence="2 3">ULC007</strain>
    </source>
</reference>
<dbReference type="OrthoDB" id="468456at2"/>
<keyword evidence="1" id="KW-0812">Transmembrane</keyword>